<keyword evidence="2" id="KW-1185">Reference proteome</keyword>
<gene>
    <name evidence="1" type="ORF">EQG79_00690</name>
</gene>
<sequence>MSKLTPSNLLKPLANKDDINVEVDMNSLVLFGPYAGMTVADIIDRDVWWMKRLLKTWTYYKVSDLVRDYIQGYMIEVKKKSVTKRVAIRDQKKRESAEIKAEPVAVSETVDGLKKLDSKLLPKTGIVTMETIINFGPFTGISLKSLINKDQKYAQSVIEKWPPSRLDKQIRIYF</sequence>
<evidence type="ECO:0000313" key="2">
    <source>
        <dbReference type="Proteomes" id="UP000290407"/>
    </source>
</evidence>
<dbReference type="Proteomes" id="UP000290407">
    <property type="component" value="Unassembled WGS sequence"/>
</dbReference>
<comment type="caution">
    <text evidence="1">The sequence shown here is derived from an EMBL/GenBank/DDBJ whole genome shotgun (WGS) entry which is preliminary data.</text>
</comment>
<reference evidence="1 2" key="1">
    <citation type="submission" date="2019-01" db="EMBL/GenBank/DDBJ databases">
        <title>Spirosoma flava sp. nov., a propanil-degrading bacterium isolated from herbicide-contaminated soil.</title>
        <authorList>
            <person name="Zhang L."/>
            <person name="Jiang J.-D."/>
        </authorList>
    </citation>
    <scope>NUCLEOTIDE SEQUENCE [LARGE SCALE GENOMIC DNA]</scope>
    <source>
        <strain evidence="1 2">TY50</strain>
    </source>
</reference>
<dbReference type="AlphaFoldDB" id="A0A4Q2UP98"/>
<accession>A0A4Q2UP98</accession>
<dbReference type="RefSeq" id="WP_129598929.1">
    <property type="nucleotide sequence ID" value="NZ_SBLB01000001.1"/>
</dbReference>
<proteinExistence type="predicted"/>
<evidence type="ECO:0000313" key="1">
    <source>
        <dbReference type="EMBL" id="RYC70702.1"/>
    </source>
</evidence>
<dbReference type="EMBL" id="SBLB01000001">
    <property type="protein sequence ID" value="RYC70702.1"/>
    <property type="molecule type" value="Genomic_DNA"/>
</dbReference>
<protein>
    <submittedName>
        <fullName evidence="1">Uncharacterized protein</fullName>
    </submittedName>
</protein>
<name>A0A4Q2UP98_9BACT</name>
<organism evidence="1 2">
    <name type="scientific">Spirosoma sordidisoli</name>
    <dbReference type="NCBI Taxonomy" id="2502893"/>
    <lineage>
        <taxon>Bacteria</taxon>
        <taxon>Pseudomonadati</taxon>
        <taxon>Bacteroidota</taxon>
        <taxon>Cytophagia</taxon>
        <taxon>Cytophagales</taxon>
        <taxon>Cytophagaceae</taxon>
        <taxon>Spirosoma</taxon>
    </lineage>
</organism>